<dbReference type="CDD" id="cd22786">
    <property type="entry name" value="DPBB_YuiC-like"/>
    <property type="match status" value="1"/>
</dbReference>
<dbReference type="InterPro" id="IPR010611">
    <property type="entry name" value="3D_dom"/>
</dbReference>
<comment type="caution">
    <text evidence="5">The sequence shown here is derived from an EMBL/GenBank/DDBJ whole genome shotgun (WGS) entry which is preliminary data.</text>
</comment>
<dbReference type="PATRIC" id="fig|1679170.3.peg.3113"/>
<feature type="region of interest" description="Disordered" evidence="2">
    <location>
        <begin position="125"/>
        <end position="160"/>
    </location>
</feature>
<dbReference type="Pfam" id="PF06725">
    <property type="entry name" value="3D"/>
    <property type="match status" value="1"/>
</dbReference>
<feature type="domain" description="LysM" evidence="4">
    <location>
        <begin position="25"/>
        <end position="68"/>
    </location>
</feature>
<feature type="chain" id="PRO_5005524620" evidence="3">
    <location>
        <begin position="25"/>
        <end position="265"/>
    </location>
</feature>
<dbReference type="EMBL" id="LFZW01000001">
    <property type="protein sequence ID" value="KMY50413.1"/>
    <property type="molecule type" value="Genomic_DNA"/>
</dbReference>
<evidence type="ECO:0000256" key="1">
    <source>
        <dbReference type="ARBA" id="ARBA00022729"/>
    </source>
</evidence>
<evidence type="ECO:0000313" key="5">
    <source>
        <dbReference type="EMBL" id="KMY50413.1"/>
    </source>
</evidence>
<dbReference type="OrthoDB" id="9798935at2"/>
<reference evidence="6" key="1">
    <citation type="submission" date="2015-07" db="EMBL/GenBank/DDBJ databases">
        <title>Genome sequencing project for genomic taxonomy and phylogenomics of Bacillus-like bacteria.</title>
        <authorList>
            <person name="Liu B."/>
            <person name="Wang J."/>
            <person name="Zhu Y."/>
            <person name="Liu G."/>
            <person name="Chen Q."/>
            <person name="Chen Z."/>
            <person name="Lan J."/>
            <person name="Che J."/>
            <person name="Ge C."/>
            <person name="Shi H."/>
            <person name="Pan Z."/>
            <person name="Liu X."/>
        </authorList>
    </citation>
    <scope>NUCLEOTIDE SEQUENCE [LARGE SCALE GENOMIC DNA]</scope>
    <source>
        <strain evidence="6">FJAT-27997</strain>
    </source>
</reference>
<feature type="signal peptide" evidence="3">
    <location>
        <begin position="1"/>
        <end position="24"/>
    </location>
</feature>
<dbReference type="GO" id="GO:0009254">
    <property type="term" value="P:peptidoglycan turnover"/>
    <property type="evidence" value="ECO:0007669"/>
    <property type="project" value="InterPro"/>
</dbReference>
<dbReference type="InterPro" id="IPR018392">
    <property type="entry name" value="LysM"/>
</dbReference>
<dbReference type="SMART" id="SM00257">
    <property type="entry name" value="LysM"/>
    <property type="match status" value="2"/>
</dbReference>
<organism evidence="5 6">
    <name type="scientific">Peribacillus loiseleuriae</name>
    <dbReference type="NCBI Taxonomy" id="1679170"/>
    <lineage>
        <taxon>Bacteria</taxon>
        <taxon>Bacillati</taxon>
        <taxon>Bacillota</taxon>
        <taxon>Bacilli</taxon>
        <taxon>Bacillales</taxon>
        <taxon>Bacillaceae</taxon>
        <taxon>Peribacillus</taxon>
    </lineage>
</organism>
<evidence type="ECO:0000313" key="6">
    <source>
        <dbReference type="Proteomes" id="UP000037146"/>
    </source>
</evidence>
<dbReference type="SUPFAM" id="SSF54106">
    <property type="entry name" value="LysM domain"/>
    <property type="match status" value="2"/>
</dbReference>
<dbReference type="PROSITE" id="PS51782">
    <property type="entry name" value="LYSM"/>
    <property type="match status" value="2"/>
</dbReference>
<dbReference type="InterPro" id="IPR051933">
    <property type="entry name" value="Resuscitation_pf_RpfB"/>
</dbReference>
<dbReference type="InterPro" id="IPR036779">
    <property type="entry name" value="LysM_dom_sf"/>
</dbReference>
<dbReference type="PANTHER" id="PTHR39160:SF6">
    <property type="entry name" value="CELL WALL-BINDING PROTEIN YOCH"/>
    <property type="match status" value="1"/>
</dbReference>
<dbReference type="RefSeq" id="WP_049681765.1">
    <property type="nucleotide sequence ID" value="NZ_LFZW01000001.1"/>
</dbReference>
<keyword evidence="6" id="KW-1185">Reference proteome</keyword>
<sequence>MKKSILSLAAVAVLSVSLGTQANAQDVKVKDGDTIWGLSQTHQVSVEDIMTWNGLETARIHTGDILKVSSEEYYSIKSGDTLWNIAKTNGVTVDEIKEWNGIESDLIYPGNQIVILDSTSQAPVQSASVQKSKPVEAPQTQSTKQTVSTAQTEPVVKQTEKTATSTENIAKEITVTATAYTASCNGCSGITATGINLKNNPDTKVISVDPSVIPLGSKVYVEGYGNAIAGDTGGAIKGNKIDVFVPNLQDAKNWGRKNVKVKVLN</sequence>
<dbReference type="GO" id="GO:0004553">
    <property type="term" value="F:hydrolase activity, hydrolyzing O-glycosyl compounds"/>
    <property type="evidence" value="ECO:0007669"/>
    <property type="project" value="InterPro"/>
</dbReference>
<evidence type="ECO:0000259" key="4">
    <source>
        <dbReference type="PROSITE" id="PS51782"/>
    </source>
</evidence>
<feature type="domain" description="LysM" evidence="4">
    <location>
        <begin position="72"/>
        <end position="115"/>
    </location>
</feature>
<dbReference type="Gene3D" id="3.10.350.10">
    <property type="entry name" value="LysM domain"/>
    <property type="match status" value="2"/>
</dbReference>
<dbReference type="Proteomes" id="UP000037146">
    <property type="component" value="Unassembled WGS sequence"/>
</dbReference>
<keyword evidence="1 3" id="KW-0732">Signal</keyword>
<name>A0A0K9GUV5_9BACI</name>
<dbReference type="GO" id="GO:0019867">
    <property type="term" value="C:outer membrane"/>
    <property type="evidence" value="ECO:0007669"/>
    <property type="project" value="InterPro"/>
</dbReference>
<protein>
    <submittedName>
        <fullName evidence="5">Peptidoglycan-binding protein</fullName>
    </submittedName>
</protein>
<dbReference type="PANTHER" id="PTHR39160">
    <property type="entry name" value="CELL WALL-BINDING PROTEIN YOCH"/>
    <property type="match status" value="1"/>
</dbReference>
<dbReference type="CDD" id="cd00118">
    <property type="entry name" value="LysM"/>
    <property type="match status" value="2"/>
</dbReference>
<dbReference type="SUPFAM" id="SSF50685">
    <property type="entry name" value="Barwin-like endoglucanases"/>
    <property type="match status" value="1"/>
</dbReference>
<evidence type="ECO:0000256" key="2">
    <source>
        <dbReference type="SAM" id="MobiDB-lite"/>
    </source>
</evidence>
<dbReference type="STRING" id="1679170.AC625_13630"/>
<dbReference type="Gene3D" id="2.40.40.10">
    <property type="entry name" value="RlpA-like domain"/>
    <property type="match status" value="1"/>
</dbReference>
<accession>A0A0K9GUV5</accession>
<dbReference type="InterPro" id="IPR036908">
    <property type="entry name" value="RlpA-like_sf"/>
</dbReference>
<gene>
    <name evidence="5" type="ORF">AC625_13630</name>
</gene>
<dbReference type="AlphaFoldDB" id="A0A0K9GUV5"/>
<proteinExistence type="predicted"/>
<dbReference type="Pfam" id="PF01476">
    <property type="entry name" value="LysM"/>
    <property type="match status" value="2"/>
</dbReference>
<evidence type="ECO:0000256" key="3">
    <source>
        <dbReference type="SAM" id="SignalP"/>
    </source>
</evidence>
<feature type="compositionally biased region" description="Polar residues" evidence="2">
    <location>
        <begin position="138"/>
        <end position="152"/>
    </location>
</feature>